<dbReference type="InterPro" id="IPR001041">
    <property type="entry name" value="2Fe-2S_ferredoxin-type"/>
</dbReference>
<dbReference type="Pfam" id="PF14574">
    <property type="entry name" value="RACo_C_ter"/>
    <property type="match status" value="1"/>
</dbReference>
<evidence type="ECO:0000313" key="2">
    <source>
        <dbReference type="EMBL" id="OKY78409.1"/>
    </source>
</evidence>
<dbReference type="Pfam" id="PF17650">
    <property type="entry name" value="RACo_linker"/>
    <property type="match status" value="1"/>
</dbReference>
<dbReference type="SUPFAM" id="SSF54292">
    <property type="entry name" value="2Fe-2S ferredoxin-like"/>
    <property type="match status" value="1"/>
</dbReference>
<evidence type="ECO:0000313" key="3">
    <source>
        <dbReference type="Proteomes" id="UP000185744"/>
    </source>
</evidence>
<comment type="caution">
    <text evidence="2">The sequence shown here is derived from an EMBL/GenBank/DDBJ whole genome shotgun (WGS) entry which is preliminary data.</text>
</comment>
<feature type="domain" description="2Fe-2S ferredoxin-type" evidence="1">
    <location>
        <begin position="3"/>
        <end position="103"/>
    </location>
</feature>
<dbReference type="Gene3D" id="3.10.20.880">
    <property type="match status" value="1"/>
</dbReference>
<dbReference type="InParanoid" id="A0A1Q6DVL4"/>
<proteinExistence type="predicted"/>
<dbReference type="PROSITE" id="PS51085">
    <property type="entry name" value="2FE2S_FER_2"/>
    <property type="match status" value="1"/>
</dbReference>
<accession>A0A1Q6DVL4</accession>
<dbReference type="Pfam" id="PF00111">
    <property type="entry name" value="Fer2"/>
    <property type="match status" value="1"/>
</dbReference>
<dbReference type="Proteomes" id="UP000185744">
    <property type="component" value="Unassembled WGS sequence"/>
</dbReference>
<dbReference type="InterPro" id="IPR040506">
    <property type="entry name" value="RACo_linker"/>
</dbReference>
<evidence type="ECO:0000259" key="1">
    <source>
        <dbReference type="PROSITE" id="PS51085"/>
    </source>
</evidence>
<dbReference type="GO" id="GO:0051536">
    <property type="term" value="F:iron-sulfur cluster binding"/>
    <property type="evidence" value="ECO:0007669"/>
    <property type="project" value="InterPro"/>
</dbReference>
<dbReference type="InterPro" id="IPR012675">
    <property type="entry name" value="Beta-grasp_dom_sf"/>
</dbReference>
<dbReference type="InterPro" id="IPR036010">
    <property type="entry name" value="2Fe-2S_ferredoxin-like_sf"/>
</dbReference>
<dbReference type="CDD" id="cd00207">
    <property type="entry name" value="fer2"/>
    <property type="match status" value="1"/>
</dbReference>
<dbReference type="InterPro" id="IPR027980">
    <property type="entry name" value="RACo_C"/>
</dbReference>
<dbReference type="PANTHER" id="PTHR42895:SF1">
    <property type="entry name" value="IRON-SULFUR CLUSTER PROTEIN"/>
    <property type="match status" value="1"/>
</dbReference>
<dbReference type="Gene3D" id="3.10.20.30">
    <property type="match status" value="1"/>
</dbReference>
<sequence>MNQKIKLVFEPEGKRLVLEDKVDLLEAAKEAGIDIKADCGGNGVCKKCKIKIESGKRNITEPTSKEKEIFSESELEEGYRLACMTKIAQFNSEELIITVPEESKVGEQVVLSEGIEVQVDINPPLKKLPVKTAKPSLKDDRADFERIRDNLSENYEIKISDINFSLLKQLPDKLRDENGRFGENFTATVLDKKLLDLEQGINEEVYGIAFDIGTTTVVGYLVNLVNGKIMDISSKMNPQVKHGEDVMERVTYTIEEEKGLKKLNKEIIDALNEIIQNLTNKNNIDNEKIYETTLVGNTGMHHISLGINPEFISKSPYVQAKSSSIEIKPSELGLNINEKGGIYALPTIGSWMGADTVGCLISSELYKKEEMSLMVDVGTNGELVIGNKDKILGCSMAAGPALEGAHIKHGMRAANGAIDHIEIDQNTYEPNLSIIGDTAPRGICGSGIIDAVAELYRTGIIHPSGGFNEDIESDRIREGENNKEYVLSWKEESDIETAIVLTRKDIEEIQLAKGAISAGAHILMEELNINSLGEVLLAGAFGNYIDPKSALMIGLIPDVPVEKVEMIGNAAGVGARLALINKEKRKEAEKVTKEVNYIRLAAHDKFQGEFPRAMYFPHKDKEKYPNHDELLKSFEK</sequence>
<dbReference type="Pfam" id="PF17651">
    <property type="entry name" value="Raco_middle"/>
    <property type="match status" value="1"/>
</dbReference>
<keyword evidence="3" id="KW-1185">Reference proteome</keyword>
<protein>
    <submittedName>
        <fullName evidence="2">Fe-S clusters-containing protein containing DUF4445 domain</fullName>
    </submittedName>
</protein>
<name>A0A1Q6DVL4_METT1</name>
<gene>
    <name evidence="2" type="ORF">BTN85_0900</name>
</gene>
<reference evidence="2" key="1">
    <citation type="submission" date="2016-12" db="EMBL/GenBank/DDBJ databases">
        <title>Discovery of methanogenic haloarchaea.</title>
        <authorList>
            <person name="Sorokin D.Y."/>
            <person name="Makarova K.S."/>
            <person name="Abbas B."/>
            <person name="Ferrer M."/>
            <person name="Golyshin P.N."/>
        </authorList>
    </citation>
    <scope>NUCLEOTIDE SEQUENCE [LARGE SCALE GENOMIC DNA]</scope>
    <source>
        <strain evidence="2">HMET1</strain>
    </source>
</reference>
<organism evidence="2 3">
    <name type="scientific">Methanohalarchaeum thermophilum</name>
    <dbReference type="NCBI Taxonomy" id="1903181"/>
    <lineage>
        <taxon>Archaea</taxon>
        <taxon>Methanobacteriati</taxon>
        <taxon>Methanobacteriota</taxon>
        <taxon>Methanonatronarchaeia</taxon>
        <taxon>Methanonatronarchaeales</taxon>
        <taxon>Methanonatronarchaeaceae</taxon>
        <taxon>Candidatus Methanohalarchaeum</taxon>
    </lineage>
</organism>
<dbReference type="STRING" id="1903181.BTN85_0900"/>
<dbReference type="InterPro" id="IPR052911">
    <property type="entry name" value="Corrinoid_activation_enz"/>
</dbReference>
<dbReference type="InterPro" id="IPR041414">
    <property type="entry name" value="Raco-like_middle"/>
</dbReference>
<dbReference type="PANTHER" id="PTHR42895">
    <property type="entry name" value="IRON-SULFUR CLUSTER-BINDING PROTEIN-RELATED"/>
    <property type="match status" value="1"/>
</dbReference>
<dbReference type="Gene3D" id="3.30.420.480">
    <property type="entry name" value="Domain of unknown function (DUF4445)"/>
    <property type="match status" value="1"/>
</dbReference>
<dbReference type="EMBL" id="MSDW01000001">
    <property type="protein sequence ID" value="OKY78409.1"/>
    <property type="molecule type" value="Genomic_DNA"/>
</dbReference>
<dbReference type="AlphaFoldDB" id="A0A1Q6DVL4"/>
<dbReference type="InterPro" id="IPR042259">
    <property type="entry name" value="Raco-like_middle_sf"/>
</dbReference>